<dbReference type="InterPro" id="IPR031316">
    <property type="entry name" value="FlgM_C"/>
</dbReference>
<dbReference type="NCBIfam" id="TIGR03824">
    <property type="entry name" value="FlgM_jcvi"/>
    <property type="match status" value="1"/>
</dbReference>
<comment type="similarity">
    <text evidence="1">Belongs to the FlgM family.</text>
</comment>
<reference evidence="8 9" key="1">
    <citation type="submission" date="2018-08" db="EMBL/GenBank/DDBJ databases">
        <title>Bacillus jemisoniae sp. nov., Bacillus chryseoplanitiae sp. nov., Bacillus resnikiae sp. nov., and Bacillus frankliniae sp. nov., isolated from Viking spacecraft and associated surfaces.</title>
        <authorList>
            <person name="Seuylemezian A."/>
            <person name="Vaishampayan P."/>
        </authorList>
    </citation>
    <scope>NUCLEOTIDE SEQUENCE [LARGE SCALE GENOMIC DNA]</scope>
    <source>
        <strain evidence="8 9">MA001</strain>
    </source>
</reference>
<dbReference type="GO" id="GO:0044781">
    <property type="term" value="P:bacterial-type flagellum organization"/>
    <property type="evidence" value="ECO:0007669"/>
    <property type="project" value="UniProtKB-KW"/>
</dbReference>
<accession>A0A398B4K9</accession>
<evidence type="ECO:0000256" key="1">
    <source>
        <dbReference type="ARBA" id="ARBA00005322"/>
    </source>
</evidence>
<dbReference type="InterPro" id="IPR007412">
    <property type="entry name" value="FlgM"/>
</dbReference>
<keyword evidence="8" id="KW-0966">Cell projection</keyword>
<keyword evidence="5" id="KW-0805">Transcription regulation</keyword>
<evidence type="ECO:0000256" key="3">
    <source>
        <dbReference type="ARBA" id="ARBA00022491"/>
    </source>
</evidence>
<keyword evidence="9" id="KW-1185">Reference proteome</keyword>
<evidence type="ECO:0000313" key="8">
    <source>
        <dbReference type="EMBL" id="RID84782.1"/>
    </source>
</evidence>
<dbReference type="Proteomes" id="UP000266016">
    <property type="component" value="Unassembled WGS sequence"/>
</dbReference>
<dbReference type="Pfam" id="PF04316">
    <property type="entry name" value="FlgM"/>
    <property type="match status" value="1"/>
</dbReference>
<evidence type="ECO:0000313" key="9">
    <source>
        <dbReference type="Proteomes" id="UP000266016"/>
    </source>
</evidence>
<keyword evidence="6" id="KW-0804">Transcription</keyword>
<dbReference type="AlphaFoldDB" id="A0A398B4K9"/>
<protein>
    <recommendedName>
        <fullName evidence="2">Negative regulator of flagellin synthesis</fullName>
    </recommendedName>
</protein>
<dbReference type="InterPro" id="IPR035890">
    <property type="entry name" value="Anti-sigma-28_factor_FlgM_sf"/>
</dbReference>
<comment type="caution">
    <text evidence="8">The sequence shown here is derived from an EMBL/GenBank/DDBJ whole genome shotgun (WGS) entry which is preliminary data.</text>
</comment>
<organism evidence="8 9">
    <name type="scientific">Peribacillus asahii</name>
    <dbReference type="NCBI Taxonomy" id="228899"/>
    <lineage>
        <taxon>Bacteria</taxon>
        <taxon>Bacillati</taxon>
        <taxon>Bacillota</taxon>
        <taxon>Bacilli</taxon>
        <taxon>Bacillales</taxon>
        <taxon>Bacillaceae</taxon>
        <taxon>Peribacillus</taxon>
    </lineage>
</organism>
<keyword evidence="3" id="KW-0678">Repressor</keyword>
<dbReference type="RefSeq" id="WP_119117633.1">
    <property type="nucleotide sequence ID" value="NZ_QWVS01000023.1"/>
</dbReference>
<dbReference type="SUPFAM" id="SSF101498">
    <property type="entry name" value="Anti-sigma factor FlgM"/>
    <property type="match status" value="1"/>
</dbReference>
<feature type="domain" description="Anti-sigma-28 factor FlgM C-terminal" evidence="7">
    <location>
        <begin position="33"/>
        <end position="83"/>
    </location>
</feature>
<evidence type="ECO:0000256" key="6">
    <source>
        <dbReference type="ARBA" id="ARBA00023163"/>
    </source>
</evidence>
<keyword evidence="4" id="KW-1005">Bacterial flagellum biogenesis</keyword>
<dbReference type="EMBL" id="QWVS01000023">
    <property type="protein sequence ID" value="RID84782.1"/>
    <property type="molecule type" value="Genomic_DNA"/>
</dbReference>
<sequence length="87" mass="9871">MKIHSFGVSRVNPYNLQANKMNNQKLSHKKAVDKLEISSEAKVMQEGSSIQAERQAKIEQLKRQVENGTYTLDSKATAKGIIDHFKR</sequence>
<evidence type="ECO:0000259" key="7">
    <source>
        <dbReference type="Pfam" id="PF04316"/>
    </source>
</evidence>
<dbReference type="GO" id="GO:0045892">
    <property type="term" value="P:negative regulation of DNA-templated transcription"/>
    <property type="evidence" value="ECO:0007669"/>
    <property type="project" value="InterPro"/>
</dbReference>
<evidence type="ECO:0000256" key="2">
    <source>
        <dbReference type="ARBA" id="ARBA00017823"/>
    </source>
</evidence>
<evidence type="ECO:0000256" key="4">
    <source>
        <dbReference type="ARBA" id="ARBA00022795"/>
    </source>
</evidence>
<gene>
    <name evidence="8" type="primary">flgM</name>
    <name evidence="8" type="ORF">D1953_13035</name>
</gene>
<evidence type="ECO:0000256" key="5">
    <source>
        <dbReference type="ARBA" id="ARBA00023015"/>
    </source>
</evidence>
<keyword evidence="8" id="KW-0282">Flagellum</keyword>
<proteinExistence type="inferred from homology"/>
<name>A0A398B4K9_9BACI</name>
<keyword evidence="8" id="KW-0969">Cilium</keyword>